<feature type="compositionally biased region" description="Low complexity" evidence="1">
    <location>
        <begin position="56"/>
        <end position="65"/>
    </location>
</feature>
<dbReference type="EMBL" id="JAEDXU010000010">
    <property type="protein sequence ID" value="MBP1047875.1"/>
    <property type="molecule type" value="Genomic_DNA"/>
</dbReference>
<proteinExistence type="predicted"/>
<protein>
    <submittedName>
        <fullName evidence="4">WxL domain-containing protein</fullName>
    </submittedName>
</protein>
<feature type="region of interest" description="Disordered" evidence="1">
    <location>
        <begin position="31"/>
        <end position="69"/>
    </location>
</feature>
<organism evidence="4 5">
    <name type="scientific">Enterococcus larvae</name>
    <dbReference type="NCBI Taxonomy" id="2794352"/>
    <lineage>
        <taxon>Bacteria</taxon>
        <taxon>Bacillati</taxon>
        <taxon>Bacillota</taxon>
        <taxon>Bacilli</taxon>
        <taxon>Lactobacillales</taxon>
        <taxon>Enterococcaceae</taxon>
        <taxon>Enterococcus</taxon>
    </lineage>
</organism>
<evidence type="ECO:0000313" key="4">
    <source>
        <dbReference type="EMBL" id="MBP1047875.1"/>
    </source>
</evidence>
<gene>
    <name evidence="4" type="ORF">I6N96_16410</name>
</gene>
<comment type="caution">
    <text evidence="4">The sequence shown here is derived from an EMBL/GenBank/DDBJ whole genome shotgun (WGS) entry which is preliminary data.</text>
</comment>
<dbReference type="InterPro" id="IPR027994">
    <property type="entry name" value="WxL_dom"/>
</dbReference>
<name>A0ABS4CP94_9ENTE</name>
<keyword evidence="2" id="KW-0732">Signal</keyword>
<evidence type="ECO:0000313" key="5">
    <source>
        <dbReference type="Proteomes" id="UP000673375"/>
    </source>
</evidence>
<sequence>MKHFLMRASLTLVFSTCLFLPASLQAYAESTRDGSGNVEFTGDYDDVGVRDPENPENPTNPGESPSTSGKLRIDFVPQFDFTSVNKISDKDMIYSVNAQLFHDDTAARGNFVQISDYRGAALGWTLQLRQETQFQNTGTANSQLDGAVLSLDKSWVNSTMDSSMAPTVSKEVIQLDNIGATYNLAEAKSGTGAGTWSISFGASSENPKGQTNTLTEKQGIDGNPMQDAVYGKAIHENSAITLSVPGATKKDPVAYSTVLTWILAELP</sequence>
<feature type="signal peptide" evidence="2">
    <location>
        <begin position="1"/>
        <end position="28"/>
    </location>
</feature>
<dbReference type="Proteomes" id="UP000673375">
    <property type="component" value="Unassembled WGS sequence"/>
</dbReference>
<feature type="chain" id="PRO_5046071419" evidence="2">
    <location>
        <begin position="29"/>
        <end position="267"/>
    </location>
</feature>
<evidence type="ECO:0000256" key="2">
    <source>
        <dbReference type="SAM" id="SignalP"/>
    </source>
</evidence>
<evidence type="ECO:0000256" key="1">
    <source>
        <dbReference type="SAM" id="MobiDB-lite"/>
    </source>
</evidence>
<dbReference type="RefSeq" id="WP_209558653.1">
    <property type="nucleotide sequence ID" value="NZ_JAEDXU010000010.1"/>
</dbReference>
<dbReference type="Pfam" id="PF13731">
    <property type="entry name" value="WxL"/>
    <property type="match status" value="1"/>
</dbReference>
<feature type="domain" description="WxL" evidence="3">
    <location>
        <begin position="30"/>
        <end position="267"/>
    </location>
</feature>
<reference evidence="4 5" key="1">
    <citation type="submission" date="2020-12" db="EMBL/GenBank/DDBJ databases">
        <title>Vagococcus allomyrinae sp. nov. and Enterococcus lavae sp. nov., isolated from the larvae of Allomyrina dichotoma.</title>
        <authorList>
            <person name="Lee S.D."/>
        </authorList>
    </citation>
    <scope>NUCLEOTIDE SEQUENCE [LARGE SCALE GENOMIC DNA]</scope>
    <source>
        <strain evidence="4 5">BWM-S5</strain>
    </source>
</reference>
<evidence type="ECO:0000259" key="3">
    <source>
        <dbReference type="Pfam" id="PF13731"/>
    </source>
</evidence>
<accession>A0ABS4CP94</accession>
<keyword evidence="5" id="KW-1185">Reference proteome</keyword>